<comment type="caution">
    <text evidence="6">The sequence shown here is derived from an EMBL/GenBank/DDBJ whole genome shotgun (WGS) entry which is preliminary data.</text>
</comment>
<dbReference type="PANTHER" id="PTHR43140">
    <property type="entry name" value="TYPE-1 RESTRICTION ENZYME ECOKI SPECIFICITY PROTEIN"/>
    <property type="match status" value="1"/>
</dbReference>
<dbReference type="Proteomes" id="UP000249467">
    <property type="component" value="Unassembled WGS sequence"/>
</dbReference>
<reference evidence="6 7" key="1">
    <citation type="submission" date="2018-04" db="EMBL/GenBank/DDBJ databases">
        <authorList>
            <person name="Go L.Y."/>
            <person name="Mitchell J.A."/>
        </authorList>
    </citation>
    <scope>NUCLEOTIDE SEQUENCE [LARGE SCALE GENOMIC DNA]</scope>
    <source>
        <strain evidence="6">ULC066bin1</strain>
    </source>
</reference>
<feature type="domain" description="Type I restriction modification DNA specificity" evidence="5">
    <location>
        <begin position="19"/>
        <end position="185"/>
    </location>
</feature>
<dbReference type="GO" id="GO:0003677">
    <property type="term" value="F:DNA binding"/>
    <property type="evidence" value="ECO:0007669"/>
    <property type="project" value="UniProtKB-KW"/>
</dbReference>
<organism evidence="6 7">
    <name type="scientific">Pseudanabaena frigida</name>
    <dbReference type="NCBI Taxonomy" id="945775"/>
    <lineage>
        <taxon>Bacteria</taxon>
        <taxon>Bacillati</taxon>
        <taxon>Cyanobacteriota</taxon>
        <taxon>Cyanophyceae</taxon>
        <taxon>Pseudanabaenales</taxon>
        <taxon>Pseudanabaenaceae</taxon>
        <taxon>Pseudanabaena</taxon>
    </lineage>
</organism>
<dbReference type="PANTHER" id="PTHR43140:SF1">
    <property type="entry name" value="TYPE I RESTRICTION ENZYME ECOKI SPECIFICITY SUBUNIT"/>
    <property type="match status" value="1"/>
</dbReference>
<reference evidence="6 7" key="2">
    <citation type="submission" date="2018-06" db="EMBL/GenBank/DDBJ databases">
        <title>Metagenomic assembly of (sub)arctic Cyanobacteria and their associated microbiome from non-axenic cultures.</title>
        <authorList>
            <person name="Baurain D."/>
        </authorList>
    </citation>
    <scope>NUCLEOTIDE SEQUENCE [LARGE SCALE GENOMIC DNA]</scope>
    <source>
        <strain evidence="6">ULC066bin1</strain>
    </source>
</reference>
<keyword evidence="2" id="KW-0680">Restriction system</keyword>
<evidence type="ECO:0000256" key="1">
    <source>
        <dbReference type="ARBA" id="ARBA00010923"/>
    </source>
</evidence>
<dbReference type="Gene3D" id="3.90.220.20">
    <property type="entry name" value="DNA methylase specificity domains"/>
    <property type="match status" value="2"/>
</dbReference>
<dbReference type="CDD" id="cd17261">
    <property type="entry name" value="RMtype1_S_EcoKI-TRD2-CR2_like"/>
    <property type="match status" value="1"/>
</dbReference>
<evidence type="ECO:0000313" key="6">
    <source>
        <dbReference type="EMBL" id="PZO36963.1"/>
    </source>
</evidence>
<sequence length="507" mass="57490">MVSMSSDFSILSDNDDLPMGWVITELENVCTVQGGYAFKSKDYTENGIPLVRISNLVENNNVDLDSNPIFLPESYRISHSNYCLREGDILIAMSGATTGKMAVFRCSLDALLNQRVGRFIIRDKTLVDKPYLSKLIENLSSKVAQKAYGGAQPNISPSEIERLLIPLPPLNEQRRIVEKVEALMARSRKAKEALDAIPKLIEQFRQSVLAAAFRGDLTADWREQNPNIEPTSVLLERISRGLNLEIERSIDKEKYFPESWRLTKLGTCIKKIQAGKNFTCPEMPVNDNTIGLVKISAVTWGKFNPQETKTVDDPQKVDPKLFINRGDFLISRANTLELVGASVIVEEISHKIMLSDKIWRIEFAEIDKRYVNWYLKSSLGRAEIESRATGNQLSMRNISQDSFREILIPIPPISEQIKIVSFIDSQFDVLERLKHQYQSILKNFSNLDQSILSKAFRGELVEQDPNDEPASVLLERIQKERAKEKTIGKSKNKKEKAVNVEIPNLFS</sequence>
<dbReference type="GO" id="GO:0009307">
    <property type="term" value="P:DNA restriction-modification system"/>
    <property type="evidence" value="ECO:0007669"/>
    <property type="project" value="UniProtKB-KW"/>
</dbReference>
<comment type="subunit">
    <text evidence="4">The methyltransferase is composed of M and S polypeptides.</text>
</comment>
<evidence type="ECO:0000259" key="5">
    <source>
        <dbReference type="Pfam" id="PF01420"/>
    </source>
</evidence>
<feature type="domain" description="Type I restriction modification DNA specificity" evidence="5">
    <location>
        <begin position="309"/>
        <end position="431"/>
    </location>
</feature>
<comment type="similarity">
    <text evidence="1">Belongs to the type-I restriction system S methylase family.</text>
</comment>
<dbReference type="Pfam" id="PF01420">
    <property type="entry name" value="Methylase_S"/>
    <property type="match status" value="2"/>
</dbReference>
<dbReference type="CDD" id="cd17278">
    <property type="entry name" value="RMtype1_S_LdeBORF1052P-TRD2-CR2"/>
    <property type="match status" value="1"/>
</dbReference>
<name>A0A2W4VVV7_9CYAN</name>
<dbReference type="InterPro" id="IPR044946">
    <property type="entry name" value="Restrct_endonuc_typeI_TRD_sf"/>
</dbReference>
<dbReference type="InterPro" id="IPR000055">
    <property type="entry name" value="Restrct_endonuc_typeI_TRD"/>
</dbReference>
<dbReference type="SUPFAM" id="SSF116734">
    <property type="entry name" value="DNA methylase specificity domain"/>
    <property type="match status" value="2"/>
</dbReference>
<proteinExistence type="inferred from homology"/>
<dbReference type="AlphaFoldDB" id="A0A2W4VVV7"/>
<evidence type="ECO:0000256" key="4">
    <source>
        <dbReference type="ARBA" id="ARBA00038652"/>
    </source>
</evidence>
<evidence type="ECO:0000256" key="2">
    <source>
        <dbReference type="ARBA" id="ARBA00022747"/>
    </source>
</evidence>
<evidence type="ECO:0000256" key="3">
    <source>
        <dbReference type="ARBA" id="ARBA00023125"/>
    </source>
</evidence>
<accession>A0A2W4VVV7</accession>
<keyword evidence="3" id="KW-0238">DNA-binding</keyword>
<gene>
    <name evidence="6" type="ORF">DCF19_19960</name>
</gene>
<dbReference type="InterPro" id="IPR051212">
    <property type="entry name" value="Type-I_RE_S_subunit"/>
</dbReference>
<dbReference type="EMBL" id="QBML01000035">
    <property type="protein sequence ID" value="PZO36963.1"/>
    <property type="molecule type" value="Genomic_DNA"/>
</dbReference>
<protein>
    <recommendedName>
        <fullName evidence="5">Type I restriction modification DNA specificity domain-containing protein</fullName>
    </recommendedName>
</protein>
<evidence type="ECO:0000313" key="7">
    <source>
        <dbReference type="Proteomes" id="UP000249467"/>
    </source>
</evidence>